<keyword evidence="1" id="KW-1133">Transmembrane helix</keyword>
<evidence type="ECO:0000313" key="3">
    <source>
        <dbReference type="Proteomes" id="UP000192356"/>
    </source>
</evidence>
<keyword evidence="1" id="KW-0812">Transmembrane</keyword>
<protein>
    <submittedName>
        <fullName evidence="2">Uncharacterized protein</fullName>
    </submittedName>
</protein>
<dbReference type="VEuPathDB" id="MicrosporidiaDB:A0H76_2398"/>
<name>A0A1X0QCW5_9MICR</name>
<evidence type="ECO:0000313" key="2">
    <source>
        <dbReference type="EMBL" id="ORD97626.1"/>
    </source>
</evidence>
<dbReference type="AlphaFoldDB" id="A0A1X0QCW5"/>
<keyword evidence="3" id="KW-1185">Reference proteome</keyword>
<comment type="caution">
    <text evidence="2">The sequence shown here is derived from an EMBL/GenBank/DDBJ whole genome shotgun (WGS) entry which is preliminary data.</text>
</comment>
<dbReference type="EMBL" id="LVKB01000016">
    <property type="protein sequence ID" value="ORD97626.1"/>
    <property type="molecule type" value="Genomic_DNA"/>
</dbReference>
<dbReference type="Proteomes" id="UP000192356">
    <property type="component" value="Unassembled WGS sequence"/>
</dbReference>
<feature type="transmembrane region" description="Helical" evidence="1">
    <location>
        <begin position="109"/>
        <end position="131"/>
    </location>
</feature>
<proteinExistence type="predicted"/>
<accession>A0A1X0QCW5</accession>
<reference evidence="2 3" key="1">
    <citation type="journal article" date="2017" name="Environ. Microbiol.">
        <title>Decay of the glycolytic pathway and adaptation to intranuclear parasitism within Enterocytozoonidae microsporidia.</title>
        <authorList>
            <person name="Wiredu Boakye D."/>
            <person name="Jaroenlak P."/>
            <person name="Prachumwat A."/>
            <person name="Williams T.A."/>
            <person name="Bateman K.S."/>
            <person name="Itsathitphaisarn O."/>
            <person name="Sritunyalucksana K."/>
            <person name="Paszkiewicz K.H."/>
            <person name="Moore K.A."/>
            <person name="Stentiford G.D."/>
            <person name="Williams B.A."/>
        </authorList>
    </citation>
    <scope>NUCLEOTIDE SEQUENCE [LARGE SCALE GENOMIC DNA]</scope>
    <source>
        <strain evidence="2 3">GB1</strain>
    </source>
</reference>
<evidence type="ECO:0000256" key="1">
    <source>
        <dbReference type="SAM" id="Phobius"/>
    </source>
</evidence>
<keyword evidence="1" id="KW-0472">Membrane</keyword>
<gene>
    <name evidence="2" type="ORF">HERIO_537</name>
</gene>
<organism evidence="2 3">
    <name type="scientific">Hepatospora eriocheir</name>
    <dbReference type="NCBI Taxonomy" id="1081669"/>
    <lineage>
        <taxon>Eukaryota</taxon>
        <taxon>Fungi</taxon>
        <taxon>Fungi incertae sedis</taxon>
        <taxon>Microsporidia</taxon>
        <taxon>Hepatosporidae</taxon>
        <taxon>Hepatospora</taxon>
    </lineage>
</organism>
<dbReference type="VEuPathDB" id="MicrosporidiaDB:HERIO_537"/>
<sequence>MILIKFIKSIQISLETTNKDNVSDDQVKSLSYIIENVNSELSNNTNYHYQRCEPDLMKNFIKTLNGFSKESVRGFYSSDDIINENSLDPRRFNNVYFIFSDNIFTNKDLYIIMFLCLLLIGAYSCFLFYFFRKM</sequence>